<dbReference type="CDD" id="cd01700">
    <property type="entry name" value="PolY_Pol_V_umuC"/>
    <property type="match status" value="1"/>
</dbReference>
<dbReference type="GO" id="GO:0005829">
    <property type="term" value="C:cytosol"/>
    <property type="evidence" value="ECO:0007669"/>
    <property type="project" value="TreeGrafter"/>
</dbReference>
<dbReference type="Gene3D" id="1.10.150.20">
    <property type="entry name" value="5' to 3' exonuclease, C-terminal subdomain"/>
    <property type="match status" value="1"/>
</dbReference>
<feature type="domain" description="UmuC" evidence="1">
    <location>
        <begin position="9"/>
        <end position="194"/>
    </location>
</feature>
<dbReference type="Gene3D" id="3.40.1170.60">
    <property type="match status" value="1"/>
</dbReference>
<dbReference type="PANTHER" id="PTHR11076">
    <property type="entry name" value="DNA REPAIR POLYMERASE UMUC / TRANSFERASE FAMILY MEMBER"/>
    <property type="match status" value="1"/>
</dbReference>
<gene>
    <name evidence="2" type="ORF">MNB_SUP05-12-1165</name>
</gene>
<dbReference type="InterPro" id="IPR036775">
    <property type="entry name" value="DNA_pol_Y-fam_lit_finger_sf"/>
</dbReference>
<dbReference type="SUPFAM" id="SSF56672">
    <property type="entry name" value="DNA/RNA polymerases"/>
    <property type="match status" value="1"/>
</dbReference>
<proteinExistence type="predicted"/>
<dbReference type="GO" id="GO:0009432">
    <property type="term" value="P:SOS response"/>
    <property type="evidence" value="ECO:0007669"/>
    <property type="project" value="TreeGrafter"/>
</dbReference>
<dbReference type="GO" id="GO:0003887">
    <property type="term" value="F:DNA-directed DNA polymerase activity"/>
    <property type="evidence" value="ECO:0007669"/>
    <property type="project" value="TreeGrafter"/>
</dbReference>
<dbReference type="InterPro" id="IPR043128">
    <property type="entry name" value="Rev_trsase/Diguanyl_cyclase"/>
</dbReference>
<dbReference type="SUPFAM" id="SSF100879">
    <property type="entry name" value="Lesion bypass DNA polymerase (Y-family), little finger domain"/>
    <property type="match status" value="1"/>
</dbReference>
<organism evidence="2">
    <name type="scientific">hydrothermal vent metagenome</name>
    <dbReference type="NCBI Taxonomy" id="652676"/>
    <lineage>
        <taxon>unclassified sequences</taxon>
        <taxon>metagenomes</taxon>
        <taxon>ecological metagenomes</taxon>
    </lineage>
</organism>
<protein>
    <submittedName>
        <fullName evidence="2">Error-prone, lesion bypass DNA polymerase V (UmuC)</fullName>
    </submittedName>
</protein>
<dbReference type="InterPro" id="IPR001126">
    <property type="entry name" value="UmuC"/>
</dbReference>
<reference evidence="2" key="1">
    <citation type="submission" date="2016-10" db="EMBL/GenBank/DDBJ databases">
        <authorList>
            <person name="de Groot N.N."/>
        </authorList>
    </citation>
    <scope>NUCLEOTIDE SEQUENCE</scope>
</reference>
<dbReference type="PANTHER" id="PTHR11076:SF34">
    <property type="entry name" value="PROTEIN UMUC"/>
    <property type="match status" value="1"/>
</dbReference>
<accession>A0A1W1DJI5</accession>
<dbReference type="InterPro" id="IPR017961">
    <property type="entry name" value="DNA_pol_Y-fam_little_finger"/>
</dbReference>
<dbReference type="GO" id="GO:0042276">
    <property type="term" value="P:error-prone translesion synthesis"/>
    <property type="evidence" value="ECO:0007669"/>
    <property type="project" value="TreeGrafter"/>
</dbReference>
<dbReference type="GO" id="GO:0006281">
    <property type="term" value="P:DNA repair"/>
    <property type="evidence" value="ECO:0007669"/>
    <property type="project" value="InterPro"/>
</dbReference>
<dbReference type="GO" id="GO:0003684">
    <property type="term" value="F:damaged DNA binding"/>
    <property type="evidence" value="ECO:0007669"/>
    <property type="project" value="InterPro"/>
</dbReference>
<evidence type="ECO:0000313" key="2">
    <source>
        <dbReference type="EMBL" id="SFV81587.1"/>
    </source>
</evidence>
<dbReference type="PROSITE" id="PS50173">
    <property type="entry name" value="UMUC"/>
    <property type="match status" value="1"/>
</dbReference>
<dbReference type="AlphaFoldDB" id="A0A1W1DJI5"/>
<dbReference type="EMBL" id="FPHT01000181">
    <property type="protein sequence ID" value="SFV81587.1"/>
    <property type="molecule type" value="Genomic_DNA"/>
</dbReference>
<dbReference type="InterPro" id="IPR050116">
    <property type="entry name" value="DNA_polymerase-Y"/>
</dbReference>
<dbReference type="Gene3D" id="3.30.70.270">
    <property type="match status" value="1"/>
</dbReference>
<evidence type="ECO:0000259" key="1">
    <source>
        <dbReference type="PROSITE" id="PS50173"/>
    </source>
</evidence>
<dbReference type="Pfam" id="PF00817">
    <property type="entry name" value="IMS"/>
    <property type="match status" value="1"/>
</dbReference>
<sequence length="416" mass="46583">MPKFNQQKFALVDCNNFYASCERVFDPKLERQPIVVLSNNDGCVIARSNEAKALGIKMGVPYYQVKDLMINKSVVIKSSNYPLYGDMSSRVMSIVGEYAPVQEVYSIDESFLDLSGLMMNLNTHMQALKNQVKSWTGVPVCIGIGHTKVRAKLANRIAKIYPRFNGVFDIDALPNNRFEKLLASVDVGDIWGVGSKSALKLNRVGITTALNFYKADIGIIETLLGVNGKRIYRELYGHSCLAIEEVAPPRRQIVSSRSFGADLGGFDEINQALTTLTRKAVNKLNKQSLAATSMSVFIYTNPFKKNVPCINLSKTIGMSVPISDEKLLIPLCAKILKQIYEPGYRFYKGGVMLGNLTLDKSQQDLFVANDKSTQLSRHPYGHLLRYASELGNDRWLPRAEFQSNRFTTHWNELLSI</sequence>
<name>A0A1W1DJI5_9ZZZZ</name>
<dbReference type="Pfam" id="PF11799">
    <property type="entry name" value="IMS_C"/>
    <property type="match status" value="1"/>
</dbReference>
<dbReference type="InterPro" id="IPR043502">
    <property type="entry name" value="DNA/RNA_pol_sf"/>
</dbReference>